<name>A0A1X7VFI2_AMPQE</name>
<feature type="compositionally biased region" description="Acidic residues" evidence="1">
    <location>
        <begin position="113"/>
        <end position="122"/>
    </location>
</feature>
<feature type="compositionally biased region" description="Basic residues" evidence="1">
    <location>
        <begin position="134"/>
        <end position="150"/>
    </location>
</feature>
<dbReference type="EnsemblMetazoa" id="Aqu2.1.38272_001">
    <property type="protein sequence ID" value="Aqu2.1.38272_001"/>
    <property type="gene ID" value="Aqu2.1.38272"/>
</dbReference>
<accession>A0A1X7VFI2</accession>
<feature type="region of interest" description="Disordered" evidence="1">
    <location>
        <begin position="1"/>
        <end position="201"/>
    </location>
</feature>
<evidence type="ECO:0000313" key="2">
    <source>
        <dbReference type="EnsemblMetazoa" id="Aqu2.1.38272_001"/>
    </source>
</evidence>
<feature type="compositionally biased region" description="Basic and acidic residues" evidence="1">
    <location>
        <begin position="13"/>
        <end position="58"/>
    </location>
</feature>
<reference evidence="2" key="1">
    <citation type="submission" date="2017-05" db="UniProtKB">
        <authorList>
            <consortium name="EnsemblMetazoa"/>
        </authorList>
    </citation>
    <scope>IDENTIFICATION</scope>
</reference>
<sequence>MAAPIEDVLIEVHPSDAEKEVREKEKKGDRGERTEKKGERDKKDRDKEERGDSTKENESNGLSKKNQGRPLDLEQFRPAPKRQLELIEEGRRERGEIKDSDDGEETGAGNETEGTEQMETGEDTGTGGETQREKGKKFKKRRQHRGKGKQGRGGGRGAGRGGGQNRGGGGQGRGGGGQGRGGGGQGRGGGSQERGGGPATTVIERNIIKHNNNNKSFIGFIHKCKDHKLF</sequence>
<protein>
    <submittedName>
        <fullName evidence="2">Uncharacterized protein</fullName>
    </submittedName>
</protein>
<dbReference type="AlphaFoldDB" id="A0A1X7VFI2"/>
<organism evidence="2">
    <name type="scientific">Amphimedon queenslandica</name>
    <name type="common">Sponge</name>
    <dbReference type="NCBI Taxonomy" id="400682"/>
    <lineage>
        <taxon>Eukaryota</taxon>
        <taxon>Metazoa</taxon>
        <taxon>Porifera</taxon>
        <taxon>Demospongiae</taxon>
        <taxon>Heteroscleromorpha</taxon>
        <taxon>Haplosclerida</taxon>
        <taxon>Niphatidae</taxon>
        <taxon>Amphimedon</taxon>
    </lineage>
</organism>
<feature type="compositionally biased region" description="Gly residues" evidence="1">
    <location>
        <begin position="151"/>
        <end position="198"/>
    </location>
</feature>
<feature type="compositionally biased region" description="Basic and acidic residues" evidence="1">
    <location>
        <begin position="82"/>
        <end position="100"/>
    </location>
</feature>
<dbReference type="InParanoid" id="A0A1X7VFI2"/>
<proteinExistence type="predicted"/>
<evidence type="ECO:0000256" key="1">
    <source>
        <dbReference type="SAM" id="MobiDB-lite"/>
    </source>
</evidence>